<reference evidence="2" key="1">
    <citation type="submission" date="2014-05" db="EMBL/GenBank/DDBJ databases">
        <title>The transcriptome of the halophilic microalga Tetraselmis sp. GSL018 isolated from the Great Salt Lake, Utah.</title>
        <authorList>
            <person name="Jinkerson R.E."/>
            <person name="D'Adamo S."/>
            <person name="Posewitz M.C."/>
        </authorList>
    </citation>
    <scope>NUCLEOTIDE SEQUENCE</scope>
    <source>
        <strain evidence="2">GSL018</strain>
    </source>
</reference>
<protein>
    <submittedName>
        <fullName evidence="2">Uncharacterized protein</fullName>
    </submittedName>
</protein>
<proteinExistence type="predicted"/>
<feature type="non-terminal residue" evidence="2">
    <location>
        <position position="1"/>
    </location>
</feature>
<gene>
    <name evidence="2" type="ORF">TSPGSL018_23480</name>
</gene>
<feature type="compositionally biased region" description="Polar residues" evidence="1">
    <location>
        <begin position="1"/>
        <end position="13"/>
    </location>
</feature>
<sequence length="69" mass="7176">LSSLSGAPTPTRGSRTEDFPSRSAEGTTKNTLSDLPDPFGRGNKGKAAAVGDLDDLFDDPPASQKGRDK</sequence>
<name>A0A061QVN6_9CHLO</name>
<evidence type="ECO:0000313" key="2">
    <source>
        <dbReference type="EMBL" id="JAC62391.1"/>
    </source>
</evidence>
<dbReference type="AlphaFoldDB" id="A0A061QVN6"/>
<evidence type="ECO:0000256" key="1">
    <source>
        <dbReference type="SAM" id="MobiDB-lite"/>
    </source>
</evidence>
<accession>A0A061QVN6</accession>
<dbReference type="EMBL" id="GBEZ01024612">
    <property type="protein sequence ID" value="JAC62391.1"/>
    <property type="molecule type" value="Transcribed_RNA"/>
</dbReference>
<organism evidence="2">
    <name type="scientific">Tetraselmis sp. GSL018</name>
    <dbReference type="NCBI Taxonomy" id="582737"/>
    <lineage>
        <taxon>Eukaryota</taxon>
        <taxon>Viridiplantae</taxon>
        <taxon>Chlorophyta</taxon>
        <taxon>core chlorophytes</taxon>
        <taxon>Chlorodendrophyceae</taxon>
        <taxon>Chlorodendrales</taxon>
        <taxon>Chlorodendraceae</taxon>
        <taxon>Tetraselmis</taxon>
    </lineage>
</organism>
<feature type="region of interest" description="Disordered" evidence="1">
    <location>
        <begin position="1"/>
        <end position="69"/>
    </location>
</feature>
<feature type="compositionally biased region" description="Polar residues" evidence="1">
    <location>
        <begin position="24"/>
        <end position="33"/>
    </location>
</feature>
<feature type="non-terminal residue" evidence="2">
    <location>
        <position position="69"/>
    </location>
</feature>